<feature type="region of interest" description="Disordered" evidence="1">
    <location>
        <begin position="1"/>
        <end position="131"/>
    </location>
</feature>
<sequence>MLLNAAKSLTISPATEQTKTPNSTDSTPVKNSSTTKSKTATTARTNSDESRIGVDVVNVSIESPESTPSGASTTTKNPPTETSMRKTVTKDKAKQEFGFTNNSDTTEKNSTEVAENEPKEKPKETQKPKVLKSKLSGWTRLKKHMIVEPEEPQFPDLDNEIKTPTEAPRALKMWDAVLFQMFSTKENIVKQINANKSEADKTKTSKESPGQVPSFAHRLPILLYSPRFDARKLKEAAAKPLTKIATAFERSLLHRKTEGEEPKDFNRTARGFSMSQTKDTEV</sequence>
<accession>A0A3B1II45</accession>
<dbReference type="PANTHER" id="PTHR38004:SF1">
    <property type="entry name" value="PROLINE-RICH PROTEIN 33"/>
    <property type="match status" value="1"/>
</dbReference>
<proteinExistence type="predicted"/>
<keyword evidence="3" id="KW-1185">Reference proteome</keyword>
<feature type="compositionally biased region" description="Polar residues" evidence="1">
    <location>
        <begin position="7"/>
        <end position="25"/>
    </location>
</feature>
<dbReference type="Bgee" id="ENSAMXG00000040476">
    <property type="expression patterns" value="Expressed in muscle tissue and 5 other cell types or tissues"/>
</dbReference>
<evidence type="ECO:0000313" key="2">
    <source>
        <dbReference type="Ensembl" id="ENSAMXP00000029371.1"/>
    </source>
</evidence>
<evidence type="ECO:0000313" key="3">
    <source>
        <dbReference type="Proteomes" id="UP000018467"/>
    </source>
</evidence>
<dbReference type="InterPro" id="IPR028004">
    <property type="entry name" value="DUF4643"/>
</dbReference>
<dbReference type="Pfam" id="PF15485">
    <property type="entry name" value="DUF4643"/>
    <property type="match status" value="2"/>
</dbReference>
<feature type="compositionally biased region" description="Polar residues" evidence="1">
    <location>
        <begin position="60"/>
        <end position="86"/>
    </location>
</feature>
<protein>
    <submittedName>
        <fullName evidence="2">Uncharacterized protein</fullName>
    </submittedName>
</protein>
<reference evidence="3" key="1">
    <citation type="submission" date="2013-03" db="EMBL/GenBank/DDBJ databases">
        <authorList>
            <person name="Jeffery W."/>
            <person name="Warren W."/>
            <person name="Wilson R.K."/>
        </authorList>
    </citation>
    <scope>NUCLEOTIDE SEQUENCE</scope>
    <source>
        <strain evidence="3">female</strain>
    </source>
</reference>
<reference evidence="2" key="3">
    <citation type="submission" date="2025-08" db="UniProtKB">
        <authorList>
            <consortium name="Ensembl"/>
        </authorList>
    </citation>
    <scope>IDENTIFICATION</scope>
</reference>
<dbReference type="GeneTree" id="ENSGT01030000234990"/>
<dbReference type="InParanoid" id="A0A3B1II45"/>
<reference evidence="2" key="4">
    <citation type="submission" date="2025-09" db="UniProtKB">
        <authorList>
            <consortium name="Ensembl"/>
        </authorList>
    </citation>
    <scope>IDENTIFICATION</scope>
</reference>
<dbReference type="Ensembl" id="ENSAMXT00000040522.1">
    <property type="protein sequence ID" value="ENSAMXP00000029371.1"/>
    <property type="gene ID" value="ENSAMXG00000040476.1"/>
</dbReference>
<dbReference type="Proteomes" id="UP000018467">
    <property type="component" value="Unassembled WGS sequence"/>
</dbReference>
<feature type="compositionally biased region" description="Basic and acidic residues" evidence="1">
    <location>
        <begin position="105"/>
        <end position="127"/>
    </location>
</feature>
<feature type="compositionally biased region" description="Low complexity" evidence="1">
    <location>
        <begin position="26"/>
        <end position="45"/>
    </location>
</feature>
<feature type="compositionally biased region" description="Basic and acidic residues" evidence="1">
    <location>
        <begin position="251"/>
        <end position="267"/>
    </location>
</feature>
<dbReference type="PANTHER" id="PTHR38004">
    <property type="entry name" value="PROLINE-RICH PROTEIN 33"/>
    <property type="match status" value="1"/>
</dbReference>
<evidence type="ECO:0000256" key="1">
    <source>
        <dbReference type="SAM" id="MobiDB-lite"/>
    </source>
</evidence>
<organism evidence="2 3">
    <name type="scientific">Astyanax mexicanus</name>
    <name type="common">Blind cave fish</name>
    <name type="synonym">Astyanax fasciatus mexicanus</name>
    <dbReference type="NCBI Taxonomy" id="7994"/>
    <lineage>
        <taxon>Eukaryota</taxon>
        <taxon>Metazoa</taxon>
        <taxon>Chordata</taxon>
        <taxon>Craniata</taxon>
        <taxon>Vertebrata</taxon>
        <taxon>Euteleostomi</taxon>
        <taxon>Actinopterygii</taxon>
        <taxon>Neopterygii</taxon>
        <taxon>Teleostei</taxon>
        <taxon>Ostariophysi</taxon>
        <taxon>Characiformes</taxon>
        <taxon>Characoidei</taxon>
        <taxon>Acestrorhamphidae</taxon>
        <taxon>Acestrorhamphinae</taxon>
        <taxon>Astyanax</taxon>
    </lineage>
</organism>
<name>A0A3B1II45_ASTMX</name>
<feature type="region of interest" description="Disordered" evidence="1">
    <location>
        <begin position="251"/>
        <end position="282"/>
    </location>
</feature>
<dbReference type="AlphaFoldDB" id="A0A3B1II45"/>
<reference evidence="3" key="2">
    <citation type="journal article" date="2014" name="Nat. Commun.">
        <title>The cavefish genome reveals candidate genes for eye loss.</title>
        <authorList>
            <person name="McGaugh S.E."/>
            <person name="Gross J.B."/>
            <person name="Aken B."/>
            <person name="Blin M."/>
            <person name="Borowsky R."/>
            <person name="Chalopin D."/>
            <person name="Hinaux H."/>
            <person name="Jeffery W.R."/>
            <person name="Keene A."/>
            <person name="Ma L."/>
            <person name="Minx P."/>
            <person name="Murphy D."/>
            <person name="O'Quin K.E."/>
            <person name="Retaux S."/>
            <person name="Rohner N."/>
            <person name="Searle S.M."/>
            <person name="Stahl B.A."/>
            <person name="Tabin C."/>
            <person name="Volff J.N."/>
            <person name="Yoshizawa M."/>
            <person name="Warren W.C."/>
        </authorList>
    </citation>
    <scope>NUCLEOTIDE SEQUENCE [LARGE SCALE GENOMIC DNA]</scope>
    <source>
        <strain evidence="3">female</strain>
    </source>
</reference>
<feature type="compositionally biased region" description="Polar residues" evidence="1">
    <location>
        <begin position="273"/>
        <end position="282"/>
    </location>
</feature>